<feature type="domain" description="DUF1918" evidence="1">
    <location>
        <begin position="1"/>
        <end position="56"/>
    </location>
</feature>
<dbReference type="EMBL" id="JAEACQ010000256">
    <property type="protein sequence ID" value="MBL7630913.1"/>
    <property type="molecule type" value="Genomic_DNA"/>
</dbReference>
<dbReference type="Gene3D" id="2.30.30.440">
    <property type="entry name" value="Domain of unknown function DUF1918"/>
    <property type="match status" value="1"/>
</dbReference>
<protein>
    <submittedName>
        <fullName evidence="2">DUF1918 domain-containing protein</fullName>
    </submittedName>
</protein>
<accession>A0A937UR92</accession>
<evidence type="ECO:0000313" key="3">
    <source>
        <dbReference type="Proteomes" id="UP000604475"/>
    </source>
</evidence>
<keyword evidence="3" id="KW-1185">Reference proteome</keyword>
<dbReference type="Proteomes" id="UP000604475">
    <property type="component" value="Unassembled WGS sequence"/>
</dbReference>
<dbReference type="AlphaFoldDB" id="A0A937UR92"/>
<evidence type="ECO:0000259" key="1">
    <source>
        <dbReference type="Pfam" id="PF08940"/>
    </source>
</evidence>
<dbReference type="SUPFAM" id="SSF50118">
    <property type="entry name" value="Cell growth inhibitor/plasmid maintenance toxic component"/>
    <property type="match status" value="1"/>
</dbReference>
<dbReference type="InterPro" id="IPR015035">
    <property type="entry name" value="DUF1918"/>
</dbReference>
<dbReference type="Pfam" id="PF08940">
    <property type="entry name" value="DUF1918"/>
    <property type="match status" value="1"/>
</dbReference>
<name>A0A937UR92_9ACTN</name>
<evidence type="ECO:0000313" key="2">
    <source>
        <dbReference type="EMBL" id="MBL7630913.1"/>
    </source>
</evidence>
<reference evidence="2" key="1">
    <citation type="submission" date="2020-12" db="EMBL/GenBank/DDBJ databases">
        <title>Genomic characterization of non-nitrogen-fixing Frankia strains.</title>
        <authorList>
            <person name="Carlos-Shanley C."/>
            <person name="Guerra T."/>
            <person name="Hahn D."/>
        </authorList>
    </citation>
    <scope>NUCLEOTIDE SEQUENCE</scope>
    <source>
        <strain evidence="2">CN6</strain>
    </source>
</reference>
<gene>
    <name evidence="2" type="ORF">I7412_27870</name>
</gene>
<sequence length="67" mass="7519">MHANVGDRVCVRSRTIGQSERHGEVLEVRGQPDGPPFLIRWDDGHEVLFFPGADSVLEVFSKQHAHV</sequence>
<dbReference type="RefSeq" id="WP_203001809.1">
    <property type="nucleotide sequence ID" value="NZ_JADWYU010000116.1"/>
</dbReference>
<comment type="caution">
    <text evidence="2">The sequence shown here is derived from an EMBL/GenBank/DDBJ whole genome shotgun (WGS) entry which is preliminary data.</text>
</comment>
<proteinExistence type="predicted"/>
<organism evidence="2 3">
    <name type="scientific">Frankia nepalensis</name>
    <dbReference type="NCBI Taxonomy" id="1836974"/>
    <lineage>
        <taxon>Bacteria</taxon>
        <taxon>Bacillati</taxon>
        <taxon>Actinomycetota</taxon>
        <taxon>Actinomycetes</taxon>
        <taxon>Frankiales</taxon>
        <taxon>Frankiaceae</taxon>
        <taxon>Frankia</taxon>
    </lineage>
</organism>